<feature type="compositionally biased region" description="Acidic residues" evidence="9">
    <location>
        <begin position="243"/>
        <end position="252"/>
    </location>
</feature>
<feature type="region of interest" description="Disordered" evidence="9">
    <location>
        <begin position="239"/>
        <end position="261"/>
    </location>
</feature>
<feature type="transmembrane region" description="Helical" evidence="10">
    <location>
        <begin position="313"/>
        <end position="336"/>
    </location>
</feature>
<evidence type="ECO:0000256" key="4">
    <source>
        <dbReference type="ARBA" id="ARBA00022692"/>
    </source>
</evidence>
<evidence type="ECO:0000256" key="8">
    <source>
        <dbReference type="RuleBase" id="RU003346"/>
    </source>
</evidence>
<keyword evidence="6 10" id="KW-0472">Membrane</keyword>
<evidence type="ECO:0000256" key="2">
    <source>
        <dbReference type="ARBA" id="ARBA00010992"/>
    </source>
</evidence>
<dbReference type="EMBL" id="GL377316">
    <property type="protein sequence ID" value="EFI91611.1"/>
    <property type="molecule type" value="Genomic_DNA"/>
</dbReference>
<dbReference type="GO" id="GO:0015149">
    <property type="term" value="F:hexose transmembrane transporter activity"/>
    <property type="evidence" value="ECO:0007669"/>
    <property type="project" value="TreeGrafter"/>
</dbReference>
<dbReference type="PANTHER" id="PTHR23503:SF8">
    <property type="entry name" value="FACILITATED GLUCOSE TRANSPORTER PROTEIN 1"/>
    <property type="match status" value="1"/>
</dbReference>
<feature type="transmembrane region" description="Helical" evidence="10">
    <location>
        <begin position="185"/>
        <end position="205"/>
    </location>
</feature>
<evidence type="ECO:0000256" key="7">
    <source>
        <dbReference type="ARBA" id="ARBA00049119"/>
    </source>
</evidence>
<comment type="similarity">
    <text evidence="2 8">Belongs to the major facilitator superfamily. Sugar transporter (TC 2.A.1.1) family.</text>
</comment>
<dbReference type="GO" id="GO:0016020">
    <property type="term" value="C:membrane"/>
    <property type="evidence" value="ECO:0007669"/>
    <property type="project" value="UniProtKB-SubCell"/>
</dbReference>
<accession>D8QKJ1</accession>
<reference evidence="12 13" key="1">
    <citation type="journal article" date="2010" name="Nat. Biotechnol.">
        <title>Genome sequence of the model mushroom Schizophyllum commune.</title>
        <authorList>
            <person name="Ohm R.A."/>
            <person name="de Jong J.F."/>
            <person name="Lugones L.G."/>
            <person name="Aerts A."/>
            <person name="Kothe E."/>
            <person name="Stajich J.E."/>
            <person name="de Vries R.P."/>
            <person name="Record E."/>
            <person name="Levasseur A."/>
            <person name="Baker S.E."/>
            <person name="Bartholomew K.A."/>
            <person name="Coutinho P.M."/>
            <person name="Erdmann S."/>
            <person name="Fowler T.J."/>
            <person name="Gathman A.C."/>
            <person name="Lombard V."/>
            <person name="Henrissat B."/>
            <person name="Knabe N."/>
            <person name="Kuees U."/>
            <person name="Lilly W.W."/>
            <person name="Lindquist E."/>
            <person name="Lucas S."/>
            <person name="Magnuson J.K."/>
            <person name="Piumi F."/>
            <person name="Raudaskoski M."/>
            <person name="Salamov A."/>
            <person name="Schmutz J."/>
            <person name="Schwarze F.W.M.R."/>
            <person name="vanKuyk P.A."/>
            <person name="Horton J.S."/>
            <person name="Grigoriev I.V."/>
            <person name="Woesten H.A.B."/>
        </authorList>
    </citation>
    <scope>NUCLEOTIDE SEQUENCE [LARGE SCALE GENOMIC DNA]</scope>
    <source>
        <strain evidence="13">H4-8 / FGSC 9210</strain>
    </source>
</reference>
<feature type="transmembrane region" description="Helical" evidence="10">
    <location>
        <begin position="369"/>
        <end position="393"/>
    </location>
</feature>
<dbReference type="InParanoid" id="D8QKJ1"/>
<keyword evidence="13" id="KW-1185">Reference proteome</keyword>
<evidence type="ECO:0000259" key="11">
    <source>
        <dbReference type="PROSITE" id="PS50850"/>
    </source>
</evidence>
<feature type="transmembrane region" description="Helical" evidence="10">
    <location>
        <begin position="443"/>
        <end position="462"/>
    </location>
</feature>
<feature type="transmembrane region" description="Helical" evidence="10">
    <location>
        <begin position="12"/>
        <end position="30"/>
    </location>
</feature>
<evidence type="ECO:0000256" key="10">
    <source>
        <dbReference type="SAM" id="Phobius"/>
    </source>
</evidence>
<dbReference type="KEGG" id="scm:SCHCO_02594435"/>
<dbReference type="PANTHER" id="PTHR23503">
    <property type="entry name" value="SOLUTE CARRIER FAMILY 2"/>
    <property type="match status" value="1"/>
</dbReference>
<dbReference type="PRINTS" id="PR00171">
    <property type="entry name" value="SUGRTRNSPORT"/>
</dbReference>
<dbReference type="InterPro" id="IPR036259">
    <property type="entry name" value="MFS_trans_sf"/>
</dbReference>
<dbReference type="eggNOG" id="KOG0569">
    <property type="taxonomic scope" value="Eukaryota"/>
</dbReference>
<sequence>MPRQPPAHSFTTFGWIFCCWILLISFQYGYHISVLNQIQAVMSCKAQPSAILSNGLPTCIPMDDFTFSVVTSVFTVGGLIGSIGSNVISDKWGRKGAARTSSLFVAVGAGLMAASNSISMLAIGRILVGVGAGIGLCVGPVYLAEIAPPKISGSLGVLTQLGIVFGIMITQALGLRFATPTQWRLVLFISCALSVAQFLVSPLMLESPAWLGGHGHADAKQRVAQRIWTFKDTDHEDYRGDAEDPLLGDEDEADRRRSESPRPSINALKVFASPDLRKPLLIVSFAMMSQQISGINAVLYYSNAILSKALPDLGPFVSLGITIVNVIMTFPPIFLIERLGRRWLLSLSTGGAIVSLICVGIGLDTNLTTLASVFIITFVCSFAIGLGPVPFVIIPEVSPYHAVSALSSIGLSLNWIVNFIVGLIFLPLRNFLSGGDPEKEGRVFYVFAAVLAVSMFSFMSQYGRH</sequence>
<feature type="transmembrane region" description="Helical" evidence="10">
    <location>
        <begin position="96"/>
        <end position="114"/>
    </location>
</feature>
<dbReference type="InterPro" id="IPR045263">
    <property type="entry name" value="GLUT"/>
</dbReference>
<dbReference type="OrthoDB" id="4540492at2759"/>
<dbReference type="InterPro" id="IPR003663">
    <property type="entry name" value="Sugar/inositol_transpt"/>
</dbReference>
<keyword evidence="5 10" id="KW-1133">Transmembrane helix</keyword>
<feature type="domain" description="Major facilitator superfamily (MFS) profile" evidence="11">
    <location>
        <begin position="17"/>
        <end position="465"/>
    </location>
</feature>
<evidence type="ECO:0000256" key="5">
    <source>
        <dbReference type="ARBA" id="ARBA00022989"/>
    </source>
</evidence>
<dbReference type="RefSeq" id="XP_003026514.1">
    <property type="nucleotide sequence ID" value="XM_003026468.1"/>
</dbReference>
<protein>
    <recommendedName>
        <fullName evidence="11">Major facilitator superfamily (MFS) profile domain-containing protein</fullName>
    </recommendedName>
</protein>
<dbReference type="PROSITE" id="PS50850">
    <property type="entry name" value="MFS"/>
    <property type="match status" value="1"/>
</dbReference>
<evidence type="ECO:0000256" key="1">
    <source>
        <dbReference type="ARBA" id="ARBA00004141"/>
    </source>
</evidence>
<dbReference type="InterPro" id="IPR005828">
    <property type="entry name" value="MFS_sugar_transport-like"/>
</dbReference>
<dbReference type="Gene3D" id="1.20.1250.20">
    <property type="entry name" value="MFS general substrate transporter like domains"/>
    <property type="match status" value="1"/>
</dbReference>
<comment type="subcellular location">
    <subcellularLocation>
        <location evidence="1">Membrane</location>
        <topology evidence="1">Multi-pass membrane protein</topology>
    </subcellularLocation>
</comment>
<proteinExistence type="inferred from homology"/>
<feature type="transmembrane region" description="Helical" evidence="10">
    <location>
        <begin position="155"/>
        <end position="173"/>
    </location>
</feature>
<name>D8QKJ1_SCHCM</name>
<feature type="transmembrane region" description="Helical" evidence="10">
    <location>
        <begin position="405"/>
        <end position="428"/>
    </location>
</feature>
<keyword evidence="3 8" id="KW-0813">Transport</keyword>
<comment type="catalytic activity">
    <reaction evidence="7">
        <text>myo-inositol(out) + H(+)(out) = myo-inositol(in) + H(+)(in)</text>
        <dbReference type="Rhea" id="RHEA:60364"/>
        <dbReference type="ChEBI" id="CHEBI:15378"/>
        <dbReference type="ChEBI" id="CHEBI:17268"/>
    </reaction>
</comment>
<dbReference type="NCBIfam" id="TIGR00879">
    <property type="entry name" value="SP"/>
    <property type="match status" value="1"/>
</dbReference>
<evidence type="ECO:0000256" key="9">
    <source>
        <dbReference type="SAM" id="MobiDB-lite"/>
    </source>
</evidence>
<evidence type="ECO:0000256" key="6">
    <source>
        <dbReference type="ARBA" id="ARBA00023136"/>
    </source>
</evidence>
<dbReference type="GeneID" id="9593231"/>
<dbReference type="InterPro" id="IPR020846">
    <property type="entry name" value="MFS_dom"/>
</dbReference>
<feature type="transmembrane region" description="Helical" evidence="10">
    <location>
        <begin position="120"/>
        <end position="143"/>
    </location>
</feature>
<dbReference type="STRING" id="578458.D8QKJ1"/>
<dbReference type="HOGENOM" id="CLU_001265_30_5_1"/>
<feature type="transmembrane region" description="Helical" evidence="10">
    <location>
        <begin position="65"/>
        <end position="84"/>
    </location>
</feature>
<keyword evidence="4 10" id="KW-0812">Transmembrane</keyword>
<evidence type="ECO:0000313" key="12">
    <source>
        <dbReference type="EMBL" id="EFI91611.1"/>
    </source>
</evidence>
<gene>
    <name evidence="12" type="ORF">SCHCODRAFT_71117</name>
</gene>
<evidence type="ECO:0000313" key="13">
    <source>
        <dbReference type="Proteomes" id="UP000007431"/>
    </source>
</evidence>
<feature type="transmembrane region" description="Helical" evidence="10">
    <location>
        <begin position="280"/>
        <end position="301"/>
    </location>
</feature>
<dbReference type="VEuPathDB" id="FungiDB:SCHCODRAFT_02594435"/>
<feature type="transmembrane region" description="Helical" evidence="10">
    <location>
        <begin position="343"/>
        <end position="363"/>
    </location>
</feature>
<evidence type="ECO:0000256" key="3">
    <source>
        <dbReference type="ARBA" id="ARBA00022448"/>
    </source>
</evidence>
<dbReference type="OMA" id="WAITASF"/>
<dbReference type="AlphaFoldDB" id="D8QKJ1"/>
<dbReference type="SUPFAM" id="SSF103473">
    <property type="entry name" value="MFS general substrate transporter"/>
    <property type="match status" value="1"/>
</dbReference>
<organism evidence="13">
    <name type="scientific">Schizophyllum commune (strain H4-8 / FGSC 9210)</name>
    <name type="common">Split gill fungus</name>
    <dbReference type="NCBI Taxonomy" id="578458"/>
    <lineage>
        <taxon>Eukaryota</taxon>
        <taxon>Fungi</taxon>
        <taxon>Dikarya</taxon>
        <taxon>Basidiomycota</taxon>
        <taxon>Agaricomycotina</taxon>
        <taxon>Agaricomycetes</taxon>
        <taxon>Agaricomycetidae</taxon>
        <taxon>Agaricales</taxon>
        <taxon>Schizophyllaceae</taxon>
        <taxon>Schizophyllum</taxon>
    </lineage>
</organism>
<dbReference type="Proteomes" id="UP000007431">
    <property type="component" value="Unassembled WGS sequence"/>
</dbReference>
<dbReference type="Pfam" id="PF00083">
    <property type="entry name" value="Sugar_tr"/>
    <property type="match status" value="1"/>
</dbReference>